<protein>
    <recommendedName>
        <fullName evidence="13">L-ribulose-5-phosphate 4-epimerase</fullName>
        <ecNumber evidence="4">5.1.3.4</ecNumber>
    </recommendedName>
    <alternativeName>
        <fullName evidence="10">Phosphoribulose isomerase</fullName>
    </alternativeName>
</protein>
<feature type="domain" description="Class II aldolase/adducin N-terminal" evidence="14">
    <location>
        <begin position="8"/>
        <end position="196"/>
    </location>
</feature>
<evidence type="ECO:0000256" key="10">
    <source>
        <dbReference type="ARBA" id="ARBA00032206"/>
    </source>
</evidence>
<dbReference type="Proteomes" id="UP000063781">
    <property type="component" value="Chromosome"/>
</dbReference>
<dbReference type="SUPFAM" id="SSF53639">
    <property type="entry name" value="AraD/HMP-PK domain-like"/>
    <property type="match status" value="1"/>
</dbReference>
<evidence type="ECO:0000313" key="16">
    <source>
        <dbReference type="Proteomes" id="UP000063781"/>
    </source>
</evidence>
<proteinExistence type="inferred from homology"/>
<evidence type="ECO:0000256" key="3">
    <source>
        <dbReference type="ARBA" id="ARBA00010037"/>
    </source>
</evidence>
<keyword evidence="6" id="KW-0862">Zinc</keyword>
<comment type="similarity">
    <text evidence="3">Belongs to the aldolase class II family. AraD/FucA subfamily.</text>
</comment>
<dbReference type="GO" id="GO:0005829">
    <property type="term" value="C:cytosol"/>
    <property type="evidence" value="ECO:0007669"/>
    <property type="project" value="TreeGrafter"/>
</dbReference>
<dbReference type="PANTHER" id="PTHR22789">
    <property type="entry name" value="FUCULOSE PHOSPHATE ALDOLASE"/>
    <property type="match status" value="1"/>
</dbReference>
<evidence type="ECO:0000256" key="4">
    <source>
        <dbReference type="ARBA" id="ARBA00013186"/>
    </source>
</evidence>
<dbReference type="STRING" id="1514105.AOC36_01500"/>
<keyword evidence="8 15" id="KW-0413">Isomerase</keyword>
<dbReference type="InterPro" id="IPR036409">
    <property type="entry name" value="Aldolase_II/adducin_N_sf"/>
</dbReference>
<dbReference type="Pfam" id="PF00596">
    <property type="entry name" value="Aldolase_II"/>
    <property type="match status" value="1"/>
</dbReference>
<dbReference type="Gene3D" id="3.40.225.10">
    <property type="entry name" value="Class II aldolase/adducin N-terminal domain"/>
    <property type="match status" value="1"/>
</dbReference>
<dbReference type="PANTHER" id="PTHR22789:SF8">
    <property type="entry name" value="L-RIBULOSE-5-PHOSPHATE 4-EPIMERASE SGBE"/>
    <property type="match status" value="1"/>
</dbReference>
<gene>
    <name evidence="15" type="primary">araD</name>
    <name evidence="15" type="ORF">AOC36_01500</name>
</gene>
<dbReference type="GO" id="GO:0019568">
    <property type="term" value="P:arabinose catabolic process"/>
    <property type="evidence" value="ECO:0007669"/>
    <property type="project" value="UniProtKB-KW"/>
</dbReference>
<evidence type="ECO:0000256" key="6">
    <source>
        <dbReference type="ARBA" id="ARBA00022833"/>
    </source>
</evidence>
<accession>A0A0X8H234</accession>
<dbReference type="OrthoDB" id="9786287at2"/>
<evidence type="ECO:0000256" key="5">
    <source>
        <dbReference type="ARBA" id="ARBA00022723"/>
    </source>
</evidence>
<comment type="cofactor">
    <cofactor evidence="2">
        <name>Zn(2+)</name>
        <dbReference type="ChEBI" id="CHEBI:29105"/>
    </cofactor>
</comment>
<keyword evidence="5" id="KW-0479">Metal-binding</keyword>
<dbReference type="InterPro" id="IPR001303">
    <property type="entry name" value="Aldolase_II/adducin_N"/>
</dbReference>
<evidence type="ECO:0000256" key="13">
    <source>
        <dbReference type="ARBA" id="ARBA00074961"/>
    </source>
</evidence>
<dbReference type="AlphaFoldDB" id="A0A0X8H234"/>
<dbReference type="EC" id="5.1.3.4" evidence="4"/>
<keyword evidence="7" id="KW-0054">Arabinose catabolism</keyword>
<keyword evidence="9" id="KW-0119">Carbohydrate metabolism</keyword>
<evidence type="ECO:0000256" key="7">
    <source>
        <dbReference type="ARBA" id="ARBA00022935"/>
    </source>
</evidence>
<evidence type="ECO:0000259" key="14">
    <source>
        <dbReference type="SMART" id="SM01007"/>
    </source>
</evidence>
<dbReference type="NCBIfam" id="NF009003">
    <property type="entry name" value="PRK12348.1"/>
    <property type="match status" value="1"/>
</dbReference>
<dbReference type="RefSeq" id="WP_067634538.1">
    <property type="nucleotide sequence ID" value="NZ_CP013213.1"/>
</dbReference>
<dbReference type="InterPro" id="IPR050197">
    <property type="entry name" value="Aldolase_class_II_sugar_metab"/>
</dbReference>
<dbReference type="EMBL" id="CP013213">
    <property type="protein sequence ID" value="AMC94611.1"/>
    <property type="molecule type" value="Genomic_DNA"/>
</dbReference>
<reference evidence="15 16" key="1">
    <citation type="submission" date="2015-10" db="EMBL/GenBank/DDBJ databases">
        <title>Erysipelothrix larvae sp. LV19 isolated from the larval gut of the rhinoceros beetle, Trypoxylus dichotomus.</title>
        <authorList>
            <person name="Lim S."/>
            <person name="Kim B.-C."/>
        </authorList>
    </citation>
    <scope>NUCLEOTIDE SEQUENCE [LARGE SCALE GENOMIC DNA]</scope>
    <source>
        <strain evidence="15 16">LV19</strain>
    </source>
</reference>
<dbReference type="KEGG" id="erl:AOC36_01500"/>
<evidence type="ECO:0000256" key="12">
    <source>
        <dbReference type="ARBA" id="ARBA00060520"/>
    </source>
</evidence>
<dbReference type="NCBIfam" id="NF006047">
    <property type="entry name" value="PRK08193.1"/>
    <property type="match status" value="1"/>
</dbReference>
<dbReference type="GO" id="GO:0016832">
    <property type="term" value="F:aldehyde-lyase activity"/>
    <property type="evidence" value="ECO:0007669"/>
    <property type="project" value="TreeGrafter"/>
</dbReference>
<sequence>MRTKELKQRVLDANLQLPKYGLVTFTWGNVSEIDRDQGVIAIKPSGVEYDDMSVDDIVVVDMEGTVVEGTLNPSSDLATHLHLYQCFPEINGVVHTHSKWATSFAQAGQDINPLGTTHADTFYGPVPCTRSMNDAEIIQDYELNTGKVIVETFQSVDYTSIPAVLVRNHGPFVWGKDAFEAVHNAVILETVANMNFVSLSLGHHTLDSIEQTLLDKHYLRKHGKDAYYGQK</sequence>
<evidence type="ECO:0000256" key="11">
    <source>
        <dbReference type="ARBA" id="ARBA00053542"/>
    </source>
</evidence>
<evidence type="ECO:0000313" key="15">
    <source>
        <dbReference type="EMBL" id="AMC94611.1"/>
    </source>
</evidence>
<dbReference type="GO" id="GO:0008742">
    <property type="term" value="F:L-ribulose-phosphate 4-epimerase activity"/>
    <property type="evidence" value="ECO:0007669"/>
    <property type="project" value="UniProtKB-EC"/>
</dbReference>
<keyword evidence="16" id="KW-1185">Reference proteome</keyword>
<evidence type="ECO:0000256" key="8">
    <source>
        <dbReference type="ARBA" id="ARBA00023235"/>
    </source>
</evidence>
<dbReference type="GO" id="GO:0046872">
    <property type="term" value="F:metal ion binding"/>
    <property type="evidence" value="ECO:0007669"/>
    <property type="project" value="UniProtKB-KW"/>
</dbReference>
<organism evidence="15 16">
    <name type="scientific">Erysipelothrix larvae</name>
    <dbReference type="NCBI Taxonomy" id="1514105"/>
    <lineage>
        <taxon>Bacteria</taxon>
        <taxon>Bacillati</taxon>
        <taxon>Bacillota</taxon>
        <taxon>Erysipelotrichia</taxon>
        <taxon>Erysipelotrichales</taxon>
        <taxon>Erysipelotrichaceae</taxon>
        <taxon>Erysipelothrix</taxon>
    </lineage>
</organism>
<dbReference type="FunFam" id="3.40.225.10:FF:000001">
    <property type="entry name" value="L-ribulose-5-phosphate 4-epimerase UlaF"/>
    <property type="match status" value="1"/>
</dbReference>
<comment type="catalytic activity">
    <reaction evidence="1">
        <text>L-ribulose 5-phosphate = D-xylulose 5-phosphate</text>
        <dbReference type="Rhea" id="RHEA:22368"/>
        <dbReference type="ChEBI" id="CHEBI:57737"/>
        <dbReference type="ChEBI" id="CHEBI:58226"/>
        <dbReference type="EC" id="5.1.3.4"/>
    </reaction>
</comment>
<dbReference type="SMART" id="SM01007">
    <property type="entry name" value="Aldolase_II"/>
    <property type="match status" value="1"/>
</dbReference>
<evidence type="ECO:0000256" key="1">
    <source>
        <dbReference type="ARBA" id="ARBA00001726"/>
    </source>
</evidence>
<evidence type="ECO:0000256" key="2">
    <source>
        <dbReference type="ARBA" id="ARBA00001947"/>
    </source>
</evidence>
<comment type="pathway">
    <text evidence="12">Carbohydrate degradation; L-arabinose degradation via L-ribulose; D-xylulose 5-phosphate from L-arabinose (bacterial route): step 3/3.</text>
</comment>
<name>A0A0X8H234_9FIRM</name>
<evidence type="ECO:0000256" key="9">
    <source>
        <dbReference type="ARBA" id="ARBA00023277"/>
    </source>
</evidence>
<comment type="function">
    <text evidence="11">Involved in the degradation of L-arabinose. Catalyzes the interconversion of L-ribulose 5-phosphate (LRu5P) and D-xylulose 5-phosphate (D-Xu5P) via a retroaldol/aldol mechanism (carbon-carbon bond cleavage analogous to a class II aldolase reaction).</text>
</comment>